<reference evidence="2 3" key="1">
    <citation type="submission" date="2023-12" db="EMBL/GenBank/DDBJ databases">
        <title>Genome sequencing and assembly of bacterial species from a model synthetic community.</title>
        <authorList>
            <person name="Hogle S.L."/>
        </authorList>
    </citation>
    <scope>NUCLEOTIDE SEQUENCE [LARGE SCALE GENOMIC DNA]</scope>
    <source>
        <strain evidence="2 3">HAMBI 2494</strain>
    </source>
</reference>
<name>A0ABZ0WGM7_9BURK</name>
<keyword evidence="1" id="KW-0472">Membrane</keyword>
<protein>
    <submittedName>
        <fullName evidence="2">Cytochrome oxidase small assembly protein</fullName>
    </submittedName>
</protein>
<dbReference type="EMBL" id="CP139965">
    <property type="protein sequence ID" value="WQD76511.1"/>
    <property type="molecule type" value="Genomic_DNA"/>
</dbReference>
<keyword evidence="1" id="KW-0812">Transmembrane</keyword>
<dbReference type="Proteomes" id="UP001325479">
    <property type="component" value="Chromosome"/>
</dbReference>
<evidence type="ECO:0000313" key="2">
    <source>
        <dbReference type="EMBL" id="WQD76511.1"/>
    </source>
</evidence>
<feature type="transmembrane region" description="Helical" evidence="1">
    <location>
        <begin position="21"/>
        <end position="42"/>
    </location>
</feature>
<proteinExistence type="predicted"/>
<keyword evidence="1" id="KW-1133">Transmembrane helix</keyword>
<keyword evidence="3" id="KW-1185">Reference proteome</keyword>
<dbReference type="InterPro" id="IPR047811">
    <property type="entry name" value="CytC_ox_assmbl_put"/>
</dbReference>
<dbReference type="NCBIfam" id="NF038351">
    <property type="entry name" value="cyt_ox_assem_30"/>
    <property type="match status" value="1"/>
</dbReference>
<gene>
    <name evidence="2" type="ORF">U0042_20785</name>
</gene>
<dbReference type="RefSeq" id="WP_017772601.1">
    <property type="nucleotide sequence ID" value="NZ_CP139965.1"/>
</dbReference>
<sequence>MTRNPEKRRTPEQIRAANLRLGMILLAIVAVFFVGAVIKQWLFS</sequence>
<organism evidence="2 3">
    <name type="scientific">Paraburkholderia kururiensis</name>
    <dbReference type="NCBI Taxonomy" id="984307"/>
    <lineage>
        <taxon>Bacteria</taxon>
        <taxon>Pseudomonadati</taxon>
        <taxon>Pseudomonadota</taxon>
        <taxon>Betaproteobacteria</taxon>
        <taxon>Burkholderiales</taxon>
        <taxon>Burkholderiaceae</taxon>
        <taxon>Paraburkholderia</taxon>
    </lineage>
</organism>
<evidence type="ECO:0000313" key="3">
    <source>
        <dbReference type="Proteomes" id="UP001325479"/>
    </source>
</evidence>
<evidence type="ECO:0000256" key="1">
    <source>
        <dbReference type="SAM" id="Phobius"/>
    </source>
</evidence>
<accession>A0ABZ0WGM7</accession>